<name>A0A1I1I2H4_9ACTN</name>
<evidence type="ECO:0000313" key="2">
    <source>
        <dbReference type="Proteomes" id="UP000198832"/>
    </source>
</evidence>
<dbReference type="RefSeq" id="WP_091122365.1">
    <property type="nucleotide sequence ID" value="NZ_FOLB01000005.1"/>
</dbReference>
<dbReference type="AlphaFoldDB" id="A0A1I1I2H4"/>
<dbReference type="OrthoDB" id="5380360at2"/>
<reference evidence="1 2" key="1">
    <citation type="submission" date="2016-10" db="EMBL/GenBank/DDBJ databases">
        <authorList>
            <person name="de Groot N.N."/>
        </authorList>
    </citation>
    <scope>NUCLEOTIDE SEQUENCE [LARGE SCALE GENOMIC DNA]</scope>
    <source>
        <strain evidence="1 2">CGMCC 1.7056</strain>
    </source>
</reference>
<dbReference type="Gene3D" id="2.120.10.80">
    <property type="entry name" value="Kelch-type beta propeller"/>
    <property type="match status" value="2"/>
</dbReference>
<dbReference type="SUPFAM" id="SSF50965">
    <property type="entry name" value="Galactose oxidase, central domain"/>
    <property type="match status" value="1"/>
</dbReference>
<accession>A0A1I1I2H4</accession>
<dbReference type="EMBL" id="FOLB01000005">
    <property type="protein sequence ID" value="SFC28418.1"/>
    <property type="molecule type" value="Genomic_DNA"/>
</dbReference>
<organism evidence="1 2">
    <name type="scientific">Nocardioides terrae</name>
    <dbReference type="NCBI Taxonomy" id="574651"/>
    <lineage>
        <taxon>Bacteria</taxon>
        <taxon>Bacillati</taxon>
        <taxon>Actinomycetota</taxon>
        <taxon>Actinomycetes</taxon>
        <taxon>Propionibacteriales</taxon>
        <taxon>Nocardioidaceae</taxon>
        <taxon>Nocardioides</taxon>
    </lineage>
</organism>
<protein>
    <submittedName>
        <fullName evidence="1">Galactose oxidase, central domain</fullName>
    </submittedName>
</protein>
<dbReference type="PANTHER" id="PTHR23244">
    <property type="entry name" value="KELCH REPEAT DOMAIN"/>
    <property type="match status" value="1"/>
</dbReference>
<gene>
    <name evidence="1" type="ORF">SAMN04487968_10544</name>
</gene>
<dbReference type="InterPro" id="IPR015915">
    <property type="entry name" value="Kelch-typ_b-propeller"/>
</dbReference>
<dbReference type="Proteomes" id="UP000198832">
    <property type="component" value="Unassembled WGS sequence"/>
</dbReference>
<dbReference type="PANTHER" id="PTHR23244:SF471">
    <property type="entry name" value="GUANINE NUCLEOTIDE-BINDING PROTEIN SUBUNIT BETA 1-RELATED"/>
    <property type="match status" value="1"/>
</dbReference>
<keyword evidence="2" id="KW-1185">Reference proteome</keyword>
<proteinExistence type="predicted"/>
<evidence type="ECO:0000313" key="1">
    <source>
        <dbReference type="EMBL" id="SFC28418.1"/>
    </source>
</evidence>
<dbReference type="SUPFAM" id="SSF117281">
    <property type="entry name" value="Kelch motif"/>
    <property type="match status" value="1"/>
</dbReference>
<dbReference type="STRING" id="574651.SAMN04487968_10544"/>
<sequence>MHAIASRVLALVGVLAVAVGGWVAVPPGAVHAAPPPASATWTQLAPATAPSARDEFAMVYDEAHHQVVLFGGTQLGGGGELGDTWTWDGTTWTQHVVPGPPARGAASMAYDGTTGTVVLFGGFDGGAPLFDDTWVWNGTAWSRVHPLSAPPALNGVPMAWDPQTQQVVLPTGGATWLWHGQTQVWEQAPLATTGPAAAGAMLAFDGASRSLISFGGGASSDATWTWNGSTWTQLHPAAAPPGRRRGAMAYDADARRLVLFGGTGPGNTYLSDTWVWDGSTWSPTTGTLPPPARLDSAMAATPEQHGLLLFGGQPMVGGDLADTWRLTVTVEPSPADDRTPPAVSIAGVTAGAAYFVAAPTAGQVRCQATDASGIRSCTVSVSTSGNGAIRRVRYAATAVDNAGNTATRTVDAYAARVLVRGSAFRDGAFVVRPRHRYTLIVAASRRPTYLRPVRHGKPHSPVNALRRAGRGRWSTTVRFPRAMRGAAWRLGVRTGGRTLAVGVRVR</sequence>
<dbReference type="InterPro" id="IPR011043">
    <property type="entry name" value="Gal_Oxase/kelch_b-propeller"/>
</dbReference>